<dbReference type="AlphaFoldDB" id="W4M2K3"/>
<dbReference type="EMBL" id="AZHX01001375">
    <property type="protein sequence ID" value="ETX03852.1"/>
    <property type="molecule type" value="Genomic_DNA"/>
</dbReference>
<dbReference type="Proteomes" id="UP000019140">
    <property type="component" value="Unassembled WGS sequence"/>
</dbReference>
<evidence type="ECO:0000313" key="2">
    <source>
        <dbReference type="Proteomes" id="UP000019140"/>
    </source>
</evidence>
<name>W4M2K3_9BACT</name>
<evidence type="ECO:0000313" key="1">
    <source>
        <dbReference type="EMBL" id="ETX03852.1"/>
    </source>
</evidence>
<accession>W4M2K3</accession>
<keyword evidence="2" id="KW-1185">Reference proteome</keyword>
<gene>
    <name evidence="1" type="ORF">ETSY2_32265</name>
</gene>
<feature type="non-terminal residue" evidence="1">
    <location>
        <position position="1"/>
    </location>
</feature>
<dbReference type="HOGENOM" id="CLU_1781292_0_0_7"/>
<sequence length="145" mass="15846">MALGIAPGNGQRDYRIALRIQDPMPERSQPVEQVRQHVRGELDERFIGSVRALAPTPPQPWYQQRQRPLRLGVSVGHIAVTAGTLGGFVRRHGEATVYLLSNNHVLAAANRAAPGDAILQPGASCQMITSLTSCMQCHCSNKQTR</sequence>
<protein>
    <submittedName>
        <fullName evidence="1">Uncharacterized protein</fullName>
    </submittedName>
</protein>
<comment type="caution">
    <text evidence="1">The sequence shown here is derived from an EMBL/GenBank/DDBJ whole genome shotgun (WGS) entry which is preliminary data.</text>
</comment>
<proteinExistence type="predicted"/>
<reference evidence="1 2" key="1">
    <citation type="journal article" date="2014" name="Nature">
        <title>An environmental bacterial taxon with a large and distinct metabolic repertoire.</title>
        <authorList>
            <person name="Wilson M.C."/>
            <person name="Mori T."/>
            <person name="Ruckert C."/>
            <person name="Uria A.R."/>
            <person name="Helf M.J."/>
            <person name="Takada K."/>
            <person name="Gernert C."/>
            <person name="Steffens U.A."/>
            <person name="Heycke N."/>
            <person name="Schmitt S."/>
            <person name="Rinke C."/>
            <person name="Helfrich E.J."/>
            <person name="Brachmann A.O."/>
            <person name="Gurgui C."/>
            <person name="Wakimoto T."/>
            <person name="Kracht M."/>
            <person name="Crusemann M."/>
            <person name="Hentschel U."/>
            <person name="Abe I."/>
            <person name="Matsunaga S."/>
            <person name="Kalinowski J."/>
            <person name="Takeyama H."/>
            <person name="Piel J."/>
        </authorList>
    </citation>
    <scope>NUCLEOTIDE SEQUENCE [LARGE SCALE GENOMIC DNA]</scope>
    <source>
        <strain evidence="2">TSY2</strain>
    </source>
</reference>
<organism evidence="1 2">
    <name type="scientific">Candidatus Entotheonella gemina</name>
    <dbReference type="NCBI Taxonomy" id="1429439"/>
    <lineage>
        <taxon>Bacteria</taxon>
        <taxon>Pseudomonadati</taxon>
        <taxon>Nitrospinota/Tectimicrobiota group</taxon>
        <taxon>Candidatus Tectimicrobiota</taxon>
        <taxon>Candidatus Entotheonellia</taxon>
        <taxon>Candidatus Entotheonellales</taxon>
        <taxon>Candidatus Entotheonellaceae</taxon>
        <taxon>Candidatus Entotheonella</taxon>
    </lineage>
</organism>
<dbReference type="PATRIC" id="fig|1429439.4.peg.5464"/>